<dbReference type="PANTHER" id="PTHR43175">
    <property type="entry name" value="CARBONIC ANHYDRASE"/>
    <property type="match status" value="1"/>
</dbReference>
<evidence type="ECO:0000256" key="1">
    <source>
        <dbReference type="ARBA" id="ARBA00006217"/>
    </source>
</evidence>
<comment type="catalytic activity">
    <reaction evidence="5">
        <text>hydrogencarbonate + H(+) = CO2 + H2O</text>
        <dbReference type="Rhea" id="RHEA:10748"/>
        <dbReference type="ChEBI" id="CHEBI:15377"/>
        <dbReference type="ChEBI" id="CHEBI:15378"/>
        <dbReference type="ChEBI" id="CHEBI:16526"/>
        <dbReference type="ChEBI" id="CHEBI:17544"/>
        <dbReference type="EC" id="4.2.1.1"/>
    </reaction>
</comment>
<evidence type="ECO:0000313" key="7">
    <source>
        <dbReference type="EMBL" id="RKD31649.1"/>
    </source>
</evidence>
<dbReference type="Gene3D" id="3.40.1050.10">
    <property type="entry name" value="Carbonic anhydrase"/>
    <property type="match status" value="1"/>
</dbReference>
<dbReference type="AlphaFoldDB" id="A0A419T2J2"/>
<name>A0A419T2J2_9FIRM</name>
<protein>
    <recommendedName>
        <fullName evidence="2">carbonic anhydrase</fullName>
        <ecNumber evidence="2">4.2.1.1</ecNumber>
    </recommendedName>
</protein>
<dbReference type="CDD" id="cd03379">
    <property type="entry name" value="beta_CA_cladeD"/>
    <property type="match status" value="1"/>
</dbReference>
<gene>
    <name evidence="7" type="ORF">BET03_12160</name>
</gene>
<evidence type="ECO:0000313" key="8">
    <source>
        <dbReference type="Proteomes" id="UP000284177"/>
    </source>
</evidence>
<dbReference type="Pfam" id="PF00484">
    <property type="entry name" value="Pro_CA"/>
    <property type="match status" value="1"/>
</dbReference>
<evidence type="ECO:0000256" key="3">
    <source>
        <dbReference type="ARBA" id="ARBA00022723"/>
    </source>
</evidence>
<dbReference type="EC" id="4.2.1.1" evidence="2"/>
<dbReference type="SMART" id="SM00947">
    <property type="entry name" value="Pro_CA"/>
    <property type="match status" value="1"/>
</dbReference>
<evidence type="ECO:0000256" key="4">
    <source>
        <dbReference type="ARBA" id="ARBA00022833"/>
    </source>
</evidence>
<dbReference type="SUPFAM" id="SSF53056">
    <property type="entry name" value="beta-carbonic anhydrase, cab"/>
    <property type="match status" value="1"/>
</dbReference>
<dbReference type="GO" id="GO:0004089">
    <property type="term" value="F:carbonate dehydratase activity"/>
    <property type="evidence" value="ECO:0007669"/>
    <property type="project" value="UniProtKB-EC"/>
</dbReference>
<organism evidence="7 8">
    <name type="scientific">Thermohalobacter berrensis</name>
    <dbReference type="NCBI Taxonomy" id="99594"/>
    <lineage>
        <taxon>Bacteria</taxon>
        <taxon>Bacillati</taxon>
        <taxon>Bacillota</taxon>
        <taxon>Tissierellia</taxon>
        <taxon>Tissierellales</taxon>
        <taxon>Thermohalobacteraceae</taxon>
        <taxon>Thermohalobacter</taxon>
    </lineage>
</organism>
<comment type="caution">
    <text evidence="7">The sequence shown here is derived from an EMBL/GenBank/DDBJ whole genome shotgun (WGS) entry which is preliminary data.</text>
</comment>
<dbReference type="InterPro" id="IPR001765">
    <property type="entry name" value="Carbonic_anhydrase"/>
</dbReference>
<evidence type="ECO:0000256" key="6">
    <source>
        <dbReference type="PIRSR" id="PIRSR601765-1"/>
    </source>
</evidence>
<reference evidence="7 8" key="1">
    <citation type="submission" date="2016-08" db="EMBL/GenBank/DDBJ databases">
        <title>Novel Firmicutes and Novel Genomes.</title>
        <authorList>
            <person name="Poppleton D.I."/>
            <person name="Gribaldo S."/>
        </authorList>
    </citation>
    <scope>NUCLEOTIDE SEQUENCE [LARGE SCALE GENOMIC DNA]</scope>
    <source>
        <strain evidence="7 8">CTT3</strain>
    </source>
</reference>
<accession>A0A419T2J2</accession>
<dbReference type="PANTHER" id="PTHR43175:SF3">
    <property type="entry name" value="CARBON DISULFIDE HYDROLASE"/>
    <property type="match status" value="1"/>
</dbReference>
<dbReference type="EMBL" id="MCIB01000016">
    <property type="protein sequence ID" value="RKD31649.1"/>
    <property type="molecule type" value="Genomic_DNA"/>
</dbReference>
<proteinExistence type="inferred from homology"/>
<comment type="similarity">
    <text evidence="1">Belongs to the beta-class carbonic anhydrase family.</text>
</comment>
<comment type="cofactor">
    <cofactor evidence="6">
        <name>Zn(2+)</name>
        <dbReference type="ChEBI" id="CHEBI:29105"/>
    </cofactor>
    <text evidence="6">Binds 1 zinc ion per subunit.</text>
</comment>
<dbReference type="Proteomes" id="UP000284177">
    <property type="component" value="Unassembled WGS sequence"/>
</dbReference>
<feature type="binding site" evidence="6">
    <location>
        <position position="47"/>
    </location>
    <ligand>
        <name>Zn(2+)</name>
        <dbReference type="ChEBI" id="CHEBI:29105"/>
    </ligand>
</feature>
<feature type="binding site" evidence="6">
    <location>
        <position position="45"/>
    </location>
    <ligand>
        <name>Zn(2+)</name>
        <dbReference type="ChEBI" id="CHEBI:29105"/>
    </ligand>
</feature>
<dbReference type="InterPro" id="IPR036874">
    <property type="entry name" value="Carbonic_anhydrase_sf"/>
</dbReference>
<evidence type="ECO:0000256" key="2">
    <source>
        <dbReference type="ARBA" id="ARBA00012925"/>
    </source>
</evidence>
<sequence>MNYGGKLMLNEIIKWNKEFVKKRKEKELDRPTNSHASKEALIFTCMDTRLIGLVEEAMGFKRGEVKVLKNAGNSIRNNCDDVIRSVSLGTIMMGIKEVFIVGHKDCGMAKQDLDDIKNKMIERGIPEEEINKIDLKEWTGIIDNESENVKEVVNKLKNSPYIPKDVKIHGLVIDPNSGELEVIVEDE</sequence>
<dbReference type="GO" id="GO:0008270">
    <property type="term" value="F:zinc ion binding"/>
    <property type="evidence" value="ECO:0007669"/>
    <property type="project" value="InterPro"/>
</dbReference>
<keyword evidence="3 6" id="KW-0479">Metal-binding</keyword>
<feature type="binding site" evidence="6">
    <location>
        <position position="106"/>
    </location>
    <ligand>
        <name>Zn(2+)</name>
        <dbReference type="ChEBI" id="CHEBI:29105"/>
    </ligand>
</feature>
<evidence type="ECO:0000256" key="5">
    <source>
        <dbReference type="ARBA" id="ARBA00048348"/>
    </source>
</evidence>
<feature type="binding site" evidence="6">
    <location>
        <position position="103"/>
    </location>
    <ligand>
        <name>Zn(2+)</name>
        <dbReference type="ChEBI" id="CHEBI:29105"/>
    </ligand>
</feature>
<keyword evidence="4 6" id="KW-0862">Zinc</keyword>
<keyword evidence="8" id="KW-1185">Reference proteome</keyword>